<sequence length="75" mass="8667">MVLRNHSRHRLCWQVKLSVAGRFNAITQIRLGGSECCERNDTQVDPEILVGCIFHSHRRDSACPHTIVFRNHNQT</sequence>
<gene>
    <name evidence="1" type="ORF">T4A_1297</name>
    <name evidence="3" type="ORF">T4C_12265</name>
    <name evidence="2" type="ORF">T4D_16132</name>
</gene>
<reference evidence="4 5" key="1">
    <citation type="submission" date="2015-01" db="EMBL/GenBank/DDBJ databases">
        <title>Evolution of Trichinella species and genotypes.</title>
        <authorList>
            <person name="Korhonen P.K."/>
            <person name="Edoardo P."/>
            <person name="Giuseppe L.R."/>
            <person name="Gasser R.B."/>
        </authorList>
    </citation>
    <scope>NUCLEOTIDE SEQUENCE [LARGE SCALE GENOMIC DNA]</scope>
    <source>
        <strain evidence="1">ISS13</strain>
        <strain evidence="3">ISS176</strain>
        <strain evidence="2">ISS470</strain>
    </source>
</reference>
<evidence type="ECO:0000313" key="2">
    <source>
        <dbReference type="EMBL" id="KRY84543.1"/>
    </source>
</evidence>
<name>A0A0V1FFL0_TRIPS</name>
<dbReference type="AlphaFoldDB" id="A0A0V1FFL0"/>
<evidence type="ECO:0000313" key="5">
    <source>
        <dbReference type="Proteomes" id="UP000054826"/>
    </source>
</evidence>
<dbReference type="EMBL" id="JYDT01000112">
    <property type="protein sequence ID" value="KRY84543.1"/>
    <property type="molecule type" value="Genomic_DNA"/>
</dbReference>
<evidence type="ECO:0000313" key="3">
    <source>
        <dbReference type="EMBL" id="KRZ40196.1"/>
    </source>
</evidence>
<organism evidence="2 6">
    <name type="scientific">Trichinella pseudospiralis</name>
    <name type="common">Parasitic roundworm</name>
    <dbReference type="NCBI Taxonomy" id="6337"/>
    <lineage>
        <taxon>Eukaryota</taxon>
        <taxon>Metazoa</taxon>
        <taxon>Ecdysozoa</taxon>
        <taxon>Nematoda</taxon>
        <taxon>Enoplea</taxon>
        <taxon>Dorylaimia</taxon>
        <taxon>Trichinellida</taxon>
        <taxon>Trichinellidae</taxon>
        <taxon>Trichinella</taxon>
    </lineage>
</organism>
<protein>
    <submittedName>
        <fullName evidence="2">Uncharacterized protein</fullName>
    </submittedName>
</protein>
<evidence type="ECO:0000313" key="4">
    <source>
        <dbReference type="Proteomes" id="UP000054632"/>
    </source>
</evidence>
<keyword evidence="6" id="KW-1185">Reference proteome</keyword>
<dbReference type="EMBL" id="JYDV01000029">
    <property type="protein sequence ID" value="KRZ40196.1"/>
    <property type="molecule type" value="Genomic_DNA"/>
</dbReference>
<accession>A0A0V1FFL0</accession>
<evidence type="ECO:0000313" key="6">
    <source>
        <dbReference type="Proteomes" id="UP000054995"/>
    </source>
</evidence>
<proteinExistence type="predicted"/>
<dbReference type="Proteomes" id="UP000054995">
    <property type="component" value="Unassembled WGS sequence"/>
</dbReference>
<dbReference type="Proteomes" id="UP000054826">
    <property type="component" value="Unassembled WGS sequence"/>
</dbReference>
<comment type="caution">
    <text evidence="2">The sequence shown here is derived from an EMBL/GenBank/DDBJ whole genome shotgun (WGS) entry which is preliminary data.</text>
</comment>
<dbReference type="Proteomes" id="UP000054632">
    <property type="component" value="Unassembled WGS sequence"/>
</dbReference>
<dbReference type="EMBL" id="JYDR01000031">
    <property type="protein sequence ID" value="KRY73805.1"/>
    <property type="molecule type" value="Genomic_DNA"/>
</dbReference>
<evidence type="ECO:0000313" key="1">
    <source>
        <dbReference type="EMBL" id="KRY73805.1"/>
    </source>
</evidence>